<dbReference type="PANTHER" id="PTHR44145:SF3">
    <property type="entry name" value="DNAJ HOMOLOG SUBFAMILY A MEMBER 3, MITOCHONDRIAL"/>
    <property type="match status" value="1"/>
</dbReference>
<keyword evidence="4" id="KW-1185">Reference proteome</keyword>
<dbReference type="OrthoDB" id="10250354at2759"/>
<evidence type="ECO:0000313" key="3">
    <source>
        <dbReference type="EMBL" id="GMI18390.1"/>
    </source>
</evidence>
<dbReference type="PANTHER" id="PTHR44145">
    <property type="entry name" value="DNAJ HOMOLOG SUBFAMILY A MEMBER 3, MITOCHONDRIAL"/>
    <property type="match status" value="1"/>
</dbReference>
<feature type="domain" description="J" evidence="2">
    <location>
        <begin position="11"/>
        <end position="74"/>
    </location>
</feature>
<dbReference type="AlphaFoldDB" id="A0A9W7FUJ0"/>
<protein>
    <recommendedName>
        <fullName evidence="2">J domain-containing protein</fullName>
    </recommendedName>
</protein>
<evidence type="ECO:0000313" key="4">
    <source>
        <dbReference type="Proteomes" id="UP001165122"/>
    </source>
</evidence>
<organism evidence="3 4">
    <name type="scientific">Triparma laevis f. longispina</name>
    <dbReference type="NCBI Taxonomy" id="1714387"/>
    <lineage>
        <taxon>Eukaryota</taxon>
        <taxon>Sar</taxon>
        <taxon>Stramenopiles</taxon>
        <taxon>Ochrophyta</taxon>
        <taxon>Bolidophyceae</taxon>
        <taxon>Parmales</taxon>
        <taxon>Triparmaceae</taxon>
        <taxon>Triparma</taxon>
    </lineage>
</organism>
<dbReference type="CDD" id="cd06257">
    <property type="entry name" value="DnaJ"/>
    <property type="match status" value="1"/>
</dbReference>
<dbReference type="SMART" id="SM00271">
    <property type="entry name" value="DnaJ"/>
    <property type="match status" value="1"/>
</dbReference>
<dbReference type="InterPro" id="IPR036869">
    <property type="entry name" value="J_dom_sf"/>
</dbReference>
<proteinExistence type="predicted"/>
<name>A0A9W7FUJ0_9STRA</name>
<dbReference type="SUPFAM" id="SSF46565">
    <property type="entry name" value="Chaperone J-domain"/>
    <property type="match status" value="1"/>
</dbReference>
<sequence>MPLPKWNPQIDYYSLLNLSPICTPTEIKTSFTSLALTHHPDLNPTSCPKKFQSIVEAKEILSNPDIRRMYDNERNNGWSNTRREKFKGTNWKDGFDPNDRRRRGGRGTPKQFILMEKFFRPKFLFLSFPLLLFTYSFLKSEVKSIQDETTSKKIKKEEFVKAYRDEKGRWRMLDPREEGYTEKRKRVDNIKRSELG</sequence>
<dbReference type="Pfam" id="PF00226">
    <property type="entry name" value="DnaJ"/>
    <property type="match status" value="1"/>
</dbReference>
<evidence type="ECO:0000259" key="2">
    <source>
        <dbReference type="PROSITE" id="PS50076"/>
    </source>
</evidence>
<reference evidence="4" key="1">
    <citation type="journal article" date="2023" name="Commun. Biol.">
        <title>Genome analysis of Parmales, the sister group of diatoms, reveals the evolutionary specialization of diatoms from phago-mixotrophs to photoautotrophs.</title>
        <authorList>
            <person name="Ban H."/>
            <person name="Sato S."/>
            <person name="Yoshikawa S."/>
            <person name="Yamada K."/>
            <person name="Nakamura Y."/>
            <person name="Ichinomiya M."/>
            <person name="Sato N."/>
            <person name="Blanc-Mathieu R."/>
            <person name="Endo H."/>
            <person name="Kuwata A."/>
            <person name="Ogata H."/>
        </authorList>
    </citation>
    <scope>NUCLEOTIDE SEQUENCE [LARGE SCALE GENOMIC DNA]</scope>
    <source>
        <strain evidence="4">NIES 3700</strain>
    </source>
</reference>
<dbReference type="Gene3D" id="1.10.287.110">
    <property type="entry name" value="DnaJ domain"/>
    <property type="match status" value="1"/>
</dbReference>
<keyword evidence="1" id="KW-0143">Chaperone</keyword>
<dbReference type="Proteomes" id="UP001165122">
    <property type="component" value="Unassembled WGS sequence"/>
</dbReference>
<dbReference type="EMBL" id="BRXW01000332">
    <property type="protein sequence ID" value="GMI18390.1"/>
    <property type="molecule type" value="Genomic_DNA"/>
</dbReference>
<comment type="caution">
    <text evidence="3">The sequence shown here is derived from an EMBL/GenBank/DDBJ whole genome shotgun (WGS) entry which is preliminary data.</text>
</comment>
<evidence type="ECO:0000256" key="1">
    <source>
        <dbReference type="ARBA" id="ARBA00023186"/>
    </source>
</evidence>
<gene>
    <name evidence="3" type="ORF">TrLO_g15660</name>
</gene>
<accession>A0A9W7FUJ0</accession>
<dbReference type="InterPro" id="IPR001623">
    <property type="entry name" value="DnaJ_domain"/>
</dbReference>
<dbReference type="InterPro" id="IPR051938">
    <property type="entry name" value="Apopto_cytoskel_mod"/>
</dbReference>
<dbReference type="PROSITE" id="PS50076">
    <property type="entry name" value="DNAJ_2"/>
    <property type="match status" value="1"/>
</dbReference>